<reference evidence="5" key="1">
    <citation type="journal article" date="2019" name="Int. J. Syst. Evol. Microbiol.">
        <title>The Global Catalogue of Microorganisms (GCM) 10K type strain sequencing project: providing services to taxonomists for standard genome sequencing and annotation.</title>
        <authorList>
            <consortium name="The Broad Institute Genomics Platform"/>
            <consortium name="The Broad Institute Genome Sequencing Center for Infectious Disease"/>
            <person name="Wu L."/>
            <person name="Ma J."/>
        </authorList>
    </citation>
    <scope>NUCLEOTIDE SEQUENCE [LARGE SCALE GENOMIC DNA]</scope>
    <source>
        <strain evidence="5">KCTC 42805</strain>
    </source>
</reference>
<feature type="domain" description="FAS1" evidence="3">
    <location>
        <begin position="63"/>
        <end position="200"/>
    </location>
</feature>
<dbReference type="InterPro" id="IPR050904">
    <property type="entry name" value="Adhesion/Biosynth-related"/>
</dbReference>
<dbReference type="RefSeq" id="WP_381525377.1">
    <property type="nucleotide sequence ID" value="NZ_JBHULN010000013.1"/>
</dbReference>
<dbReference type="InterPro" id="IPR000782">
    <property type="entry name" value="FAS1_domain"/>
</dbReference>
<keyword evidence="2" id="KW-0732">Signal</keyword>
<evidence type="ECO:0000313" key="5">
    <source>
        <dbReference type="Proteomes" id="UP001597469"/>
    </source>
</evidence>
<dbReference type="Pfam" id="PF02469">
    <property type="entry name" value="Fasciclin"/>
    <property type="match status" value="1"/>
</dbReference>
<evidence type="ECO:0000256" key="1">
    <source>
        <dbReference type="SAM" id="MobiDB-lite"/>
    </source>
</evidence>
<accession>A0ABW5M750</accession>
<dbReference type="EMBL" id="JBHULN010000013">
    <property type="protein sequence ID" value="MFD2572783.1"/>
    <property type="molecule type" value="Genomic_DNA"/>
</dbReference>
<dbReference type="PROSITE" id="PS50213">
    <property type="entry name" value="FAS1"/>
    <property type="match status" value="1"/>
</dbReference>
<dbReference type="PANTHER" id="PTHR10900">
    <property type="entry name" value="PERIOSTIN-RELATED"/>
    <property type="match status" value="1"/>
</dbReference>
<organism evidence="4 5">
    <name type="scientific">Spirosoma soli</name>
    <dbReference type="NCBI Taxonomy" id="1770529"/>
    <lineage>
        <taxon>Bacteria</taxon>
        <taxon>Pseudomonadati</taxon>
        <taxon>Bacteroidota</taxon>
        <taxon>Cytophagia</taxon>
        <taxon>Cytophagales</taxon>
        <taxon>Cytophagaceae</taxon>
        <taxon>Spirosoma</taxon>
    </lineage>
</organism>
<dbReference type="Gene3D" id="2.30.180.10">
    <property type="entry name" value="FAS1 domain"/>
    <property type="match status" value="1"/>
</dbReference>
<feature type="compositionally biased region" description="Low complexity" evidence="1">
    <location>
        <begin position="32"/>
        <end position="63"/>
    </location>
</feature>
<evidence type="ECO:0000259" key="3">
    <source>
        <dbReference type="PROSITE" id="PS50213"/>
    </source>
</evidence>
<name>A0ABW5M750_9BACT</name>
<dbReference type="SUPFAM" id="SSF82153">
    <property type="entry name" value="FAS1 domain"/>
    <property type="match status" value="1"/>
</dbReference>
<feature type="region of interest" description="Disordered" evidence="1">
    <location>
        <begin position="28"/>
        <end position="68"/>
    </location>
</feature>
<feature type="chain" id="PRO_5045458711" evidence="2">
    <location>
        <begin position="23"/>
        <end position="204"/>
    </location>
</feature>
<evidence type="ECO:0000256" key="2">
    <source>
        <dbReference type="SAM" id="SignalP"/>
    </source>
</evidence>
<proteinExistence type="predicted"/>
<dbReference type="InterPro" id="IPR036378">
    <property type="entry name" value="FAS1_dom_sf"/>
</dbReference>
<dbReference type="SMART" id="SM00554">
    <property type="entry name" value="FAS1"/>
    <property type="match status" value="1"/>
</dbReference>
<dbReference type="Proteomes" id="UP001597469">
    <property type="component" value="Unassembled WGS sequence"/>
</dbReference>
<comment type="caution">
    <text evidence="4">The sequence shown here is derived from an EMBL/GenBank/DDBJ whole genome shotgun (WGS) entry which is preliminary data.</text>
</comment>
<gene>
    <name evidence="4" type="ORF">ACFSUS_19235</name>
</gene>
<protein>
    <submittedName>
        <fullName evidence="4">Fasciclin domain-containing protein</fullName>
    </submittedName>
</protein>
<dbReference type="PANTHER" id="PTHR10900:SF77">
    <property type="entry name" value="FI19380P1"/>
    <property type="match status" value="1"/>
</dbReference>
<feature type="signal peptide" evidence="2">
    <location>
        <begin position="1"/>
        <end position="22"/>
    </location>
</feature>
<keyword evidence="5" id="KW-1185">Reference proteome</keyword>
<evidence type="ECO:0000313" key="4">
    <source>
        <dbReference type="EMBL" id="MFD2572783.1"/>
    </source>
</evidence>
<sequence length="204" mass="20483">MFKQSACSLALSFVLLTGAAFTAVGQTTNTMPTQSGTSTSSPTSQSSSGMSSASGSSMGASTGKDLAASAGLSPDHTTLLQALQAAGLAERAKGAGPYTIFAPTNDAFSKLPSGTLDNLLKPESKQKLTSILTTHVVQGSLKAADLKDGQTVKTVSGETLTVSKQGGSVMIKDAKGGSATVTTPDIQATNGIVHSIDTVLMPSK</sequence>